<proteinExistence type="predicted"/>
<evidence type="ECO:0000313" key="3">
    <source>
        <dbReference type="Proteomes" id="UP000051530"/>
    </source>
</evidence>
<reference evidence="2 3" key="1">
    <citation type="submission" date="2015-07" db="EMBL/GenBank/DDBJ databases">
        <title>The genome of Pseudoloma neurophilia, a relevant intracellular parasite of the zebrafish.</title>
        <authorList>
            <person name="Ndikumana S."/>
            <person name="Pelin A."/>
            <person name="Sanders J."/>
            <person name="Corradi N."/>
        </authorList>
    </citation>
    <scope>NUCLEOTIDE SEQUENCE [LARGE SCALE GENOMIC DNA]</scope>
    <source>
        <strain evidence="2 3">MK1</strain>
    </source>
</reference>
<dbReference type="EMBL" id="LGUB01000019">
    <property type="protein sequence ID" value="KRH94892.1"/>
    <property type="molecule type" value="Genomic_DNA"/>
</dbReference>
<name>A0A0R0M063_9MICR</name>
<dbReference type="Proteomes" id="UP000051530">
    <property type="component" value="Unassembled WGS sequence"/>
</dbReference>
<evidence type="ECO:0000313" key="2">
    <source>
        <dbReference type="EMBL" id="KRH94892.1"/>
    </source>
</evidence>
<feature type="transmembrane region" description="Helical" evidence="1">
    <location>
        <begin position="58"/>
        <end position="79"/>
    </location>
</feature>
<gene>
    <name evidence="2" type="ORF">M153_11600012468</name>
</gene>
<keyword evidence="1" id="KW-1133">Transmembrane helix</keyword>
<feature type="transmembrane region" description="Helical" evidence="1">
    <location>
        <begin position="12"/>
        <end position="30"/>
    </location>
</feature>
<evidence type="ECO:0000256" key="1">
    <source>
        <dbReference type="SAM" id="Phobius"/>
    </source>
</evidence>
<protein>
    <submittedName>
        <fullName evidence="2">Uncharacterized protein</fullName>
    </submittedName>
</protein>
<keyword evidence="1" id="KW-0812">Transmembrane</keyword>
<dbReference type="VEuPathDB" id="MicrosporidiaDB:M153_11600012468"/>
<dbReference type="AlphaFoldDB" id="A0A0R0M063"/>
<sequence length="89" mass="11455">MKNMKIIIQNNLFTRLKSFYLFLNFFHFYLNYTIEMKKHIFEKHKNKNVEQFLYFKKMIFLCFRILIFFDFNFLSYYMYEQNEMKENTF</sequence>
<accession>A0A0R0M063</accession>
<organism evidence="2 3">
    <name type="scientific">Pseudoloma neurophilia</name>
    <dbReference type="NCBI Taxonomy" id="146866"/>
    <lineage>
        <taxon>Eukaryota</taxon>
        <taxon>Fungi</taxon>
        <taxon>Fungi incertae sedis</taxon>
        <taxon>Microsporidia</taxon>
        <taxon>Pseudoloma</taxon>
    </lineage>
</organism>
<comment type="caution">
    <text evidence="2">The sequence shown here is derived from an EMBL/GenBank/DDBJ whole genome shotgun (WGS) entry which is preliminary data.</text>
</comment>
<keyword evidence="1" id="KW-0472">Membrane</keyword>
<keyword evidence="3" id="KW-1185">Reference proteome</keyword>